<keyword evidence="2" id="KW-1185">Reference proteome</keyword>
<organism evidence="1 2">
    <name type="scientific">Coptis chinensis</name>
    <dbReference type="NCBI Taxonomy" id="261450"/>
    <lineage>
        <taxon>Eukaryota</taxon>
        <taxon>Viridiplantae</taxon>
        <taxon>Streptophyta</taxon>
        <taxon>Embryophyta</taxon>
        <taxon>Tracheophyta</taxon>
        <taxon>Spermatophyta</taxon>
        <taxon>Magnoliopsida</taxon>
        <taxon>Ranunculales</taxon>
        <taxon>Ranunculaceae</taxon>
        <taxon>Coptidoideae</taxon>
        <taxon>Coptis</taxon>
    </lineage>
</organism>
<proteinExistence type="predicted"/>
<dbReference type="InterPro" id="IPR036691">
    <property type="entry name" value="Endo/exonu/phosph_ase_sf"/>
</dbReference>
<dbReference type="PANTHER" id="PTHR33710">
    <property type="entry name" value="BNAC02G09200D PROTEIN"/>
    <property type="match status" value="1"/>
</dbReference>
<protein>
    <recommendedName>
        <fullName evidence="3">Endonuclease/exonuclease/phosphatase domain-containing protein</fullName>
    </recommendedName>
</protein>
<evidence type="ECO:0000313" key="1">
    <source>
        <dbReference type="EMBL" id="KAF9614633.1"/>
    </source>
</evidence>
<dbReference type="PANTHER" id="PTHR33710:SF71">
    <property type="entry name" value="ENDONUCLEASE_EXONUCLEASE_PHOSPHATASE DOMAIN-CONTAINING PROTEIN"/>
    <property type="match status" value="1"/>
</dbReference>
<dbReference type="Proteomes" id="UP000631114">
    <property type="component" value="Unassembled WGS sequence"/>
</dbReference>
<evidence type="ECO:0000313" key="2">
    <source>
        <dbReference type="Proteomes" id="UP000631114"/>
    </source>
</evidence>
<dbReference type="AlphaFoldDB" id="A0A835M016"/>
<accession>A0A835M016</accession>
<name>A0A835M016_9MAGN</name>
<evidence type="ECO:0008006" key="3">
    <source>
        <dbReference type="Google" id="ProtNLM"/>
    </source>
</evidence>
<dbReference type="OrthoDB" id="1930966at2759"/>
<dbReference type="EMBL" id="JADFTS010000003">
    <property type="protein sequence ID" value="KAF9614633.1"/>
    <property type="molecule type" value="Genomic_DNA"/>
</dbReference>
<comment type="caution">
    <text evidence="1">The sequence shown here is derived from an EMBL/GenBank/DDBJ whole genome shotgun (WGS) entry which is preliminary data.</text>
</comment>
<dbReference type="Gene3D" id="3.60.10.10">
    <property type="entry name" value="Endonuclease/exonuclease/phosphatase"/>
    <property type="match status" value="1"/>
</dbReference>
<gene>
    <name evidence="1" type="ORF">IFM89_019610</name>
</gene>
<dbReference type="SUPFAM" id="SSF56219">
    <property type="entry name" value="DNase I-like"/>
    <property type="match status" value="1"/>
</dbReference>
<sequence length="231" mass="26939">MSSCLFYNTSQNRVPNIWLFWKTTVATPNMIHCSNQQLTVEIDGVLLSIIHVHCIYVSRRQLWYDLQQLSLSNLPWLMLGDFNAYLSYLDKQGGHRPITAVMTDFRDFVGSNHLMEVPCNGFHFSWWNKQVGRLKILGKLDRMFSNILWSSKYPGWNYKVCNWLCSDHSPIVGRCVDIPQPKNIPFKFFNMWCSHSTFRDTGKANWDVPVSGHSIYILTQKLKRLKSALKT</sequence>
<reference evidence="1 2" key="1">
    <citation type="submission" date="2020-10" db="EMBL/GenBank/DDBJ databases">
        <title>The Coptis chinensis genome and diversification of protoberbering-type alkaloids.</title>
        <authorList>
            <person name="Wang B."/>
            <person name="Shu S."/>
            <person name="Song C."/>
            <person name="Liu Y."/>
        </authorList>
    </citation>
    <scope>NUCLEOTIDE SEQUENCE [LARGE SCALE GENOMIC DNA]</scope>
    <source>
        <strain evidence="1">HL-2020</strain>
        <tissue evidence="1">Leaf</tissue>
    </source>
</reference>